<name>A0A1F6TPX3_9BACT</name>
<evidence type="ECO:0000256" key="4">
    <source>
        <dbReference type="ARBA" id="ARBA00011245"/>
    </source>
</evidence>
<dbReference type="Gene3D" id="1.10.730.10">
    <property type="entry name" value="Isoleucyl-tRNA Synthetase, Domain 1"/>
    <property type="match status" value="1"/>
</dbReference>
<dbReference type="SUPFAM" id="SSF52374">
    <property type="entry name" value="Nucleotidylyl transferase"/>
    <property type="match status" value="1"/>
</dbReference>
<dbReference type="GO" id="GO:0002161">
    <property type="term" value="F:aminoacyl-tRNA deacylase activity"/>
    <property type="evidence" value="ECO:0007669"/>
    <property type="project" value="InterPro"/>
</dbReference>
<evidence type="ECO:0000256" key="8">
    <source>
        <dbReference type="ARBA" id="ARBA00022741"/>
    </source>
</evidence>
<evidence type="ECO:0000256" key="6">
    <source>
        <dbReference type="ARBA" id="ARBA00022598"/>
    </source>
</evidence>
<evidence type="ECO:0000256" key="15">
    <source>
        <dbReference type="HAMAP-Rule" id="MF_02003"/>
    </source>
</evidence>
<dbReference type="Gene3D" id="3.40.50.620">
    <property type="entry name" value="HUPs"/>
    <property type="match status" value="2"/>
</dbReference>
<dbReference type="PRINTS" id="PR00984">
    <property type="entry name" value="TRNASYNTHILE"/>
</dbReference>
<dbReference type="AlphaFoldDB" id="A0A1F6TPX3"/>
<evidence type="ECO:0000259" key="17">
    <source>
        <dbReference type="Pfam" id="PF08264"/>
    </source>
</evidence>
<dbReference type="SUPFAM" id="SSF50677">
    <property type="entry name" value="ValRS/IleRS/LeuRS editing domain"/>
    <property type="match status" value="1"/>
</dbReference>
<evidence type="ECO:0000313" key="19">
    <source>
        <dbReference type="Proteomes" id="UP000176484"/>
    </source>
</evidence>
<comment type="subcellular location">
    <subcellularLocation>
        <location evidence="2 15">Cytoplasm</location>
    </subcellularLocation>
</comment>
<feature type="short sequence motif" description="'KMSKS' region" evidence="15">
    <location>
        <begin position="778"/>
        <end position="782"/>
    </location>
</feature>
<evidence type="ECO:0000256" key="13">
    <source>
        <dbReference type="ARBA" id="ARBA00025217"/>
    </source>
</evidence>
<dbReference type="HAMAP" id="MF_02003">
    <property type="entry name" value="Ile_tRNA_synth_type2"/>
    <property type="match status" value="1"/>
</dbReference>
<accession>A0A1F6TPX3</accession>
<dbReference type="CDD" id="cd07961">
    <property type="entry name" value="Anticodon_Ia_Ile_ABEc"/>
    <property type="match status" value="1"/>
</dbReference>
<evidence type="ECO:0000256" key="7">
    <source>
        <dbReference type="ARBA" id="ARBA00022723"/>
    </source>
</evidence>
<dbReference type="InterPro" id="IPR014729">
    <property type="entry name" value="Rossmann-like_a/b/a_fold"/>
</dbReference>
<comment type="domain">
    <text evidence="15">IleRS has two distinct active sites: one for aminoacylation and one for editing. The misactivated valine is translocated from the active site to the editing site, which sterically excludes the correctly activated isoleucine. The single editing site contains two valyl binding pockets, one specific for each substrate (Val-AMP or Val-tRNA(Ile)).</text>
</comment>
<keyword evidence="5 15" id="KW-0963">Cytoplasm</keyword>
<organism evidence="18 19">
    <name type="scientific">Candidatus Nomurabacteria bacterium GWB1_40_6</name>
    <dbReference type="NCBI Taxonomy" id="1801727"/>
    <lineage>
        <taxon>Bacteria</taxon>
        <taxon>Candidatus Nomuraibacteriota</taxon>
    </lineage>
</organism>
<proteinExistence type="inferred from homology"/>
<dbReference type="InterPro" id="IPR002300">
    <property type="entry name" value="aa-tRNA-synth_Ia"/>
</dbReference>
<keyword evidence="6 15" id="KW-0436">Ligase</keyword>
<dbReference type="InterPro" id="IPR023586">
    <property type="entry name" value="Ile-tRNA-ligase_type2"/>
</dbReference>
<feature type="domain" description="Aminoacyl-tRNA synthetase class Ia" evidence="16">
    <location>
        <begin position="677"/>
        <end position="809"/>
    </location>
</feature>
<comment type="cofactor">
    <cofactor evidence="1 15">
        <name>Zn(2+)</name>
        <dbReference type="ChEBI" id="CHEBI:29105"/>
    </cofactor>
</comment>
<keyword evidence="7 15" id="KW-0479">Metal-binding</keyword>
<evidence type="ECO:0000256" key="9">
    <source>
        <dbReference type="ARBA" id="ARBA00022833"/>
    </source>
</evidence>
<dbReference type="Gene3D" id="3.90.740.10">
    <property type="entry name" value="Valyl/Leucyl/Isoleucyl-tRNA synthetase, editing domain"/>
    <property type="match status" value="1"/>
</dbReference>
<dbReference type="PANTHER" id="PTHR42780">
    <property type="entry name" value="SOLEUCYL-TRNA SYNTHETASE"/>
    <property type="match status" value="1"/>
</dbReference>
<dbReference type="InterPro" id="IPR009008">
    <property type="entry name" value="Val/Leu/Ile-tRNA-synth_edit"/>
</dbReference>
<comment type="function">
    <text evidence="13 15">Catalyzes the attachment of isoleucine to tRNA(Ile). As IleRS can inadvertently accommodate and process structurally similar amino acids such as valine, to avoid such errors it has two additional distinct tRNA(Ile)-dependent editing activities. One activity is designated as 'pretransfer' editing and involves the hydrolysis of activated Val-AMP. The other activity is designated 'posttransfer' editing and involves deacylation of mischarged Val-tRNA(Ile).</text>
</comment>
<evidence type="ECO:0000256" key="10">
    <source>
        <dbReference type="ARBA" id="ARBA00022840"/>
    </source>
</evidence>
<dbReference type="Pfam" id="PF08264">
    <property type="entry name" value="Anticodon_1"/>
    <property type="match status" value="1"/>
</dbReference>
<dbReference type="InterPro" id="IPR009080">
    <property type="entry name" value="tRNAsynth_Ia_anticodon-bd"/>
</dbReference>
<dbReference type="SUPFAM" id="SSF47323">
    <property type="entry name" value="Anticodon-binding domain of a subclass of class I aminoacyl-tRNA synthetases"/>
    <property type="match status" value="1"/>
</dbReference>
<reference evidence="18 19" key="1">
    <citation type="journal article" date="2016" name="Nat. Commun.">
        <title>Thousands of microbial genomes shed light on interconnected biogeochemical processes in an aquifer system.</title>
        <authorList>
            <person name="Anantharaman K."/>
            <person name="Brown C.T."/>
            <person name="Hug L.A."/>
            <person name="Sharon I."/>
            <person name="Castelle C.J."/>
            <person name="Probst A.J."/>
            <person name="Thomas B.C."/>
            <person name="Singh A."/>
            <person name="Wilkins M.J."/>
            <person name="Karaoz U."/>
            <person name="Brodie E.L."/>
            <person name="Williams K.H."/>
            <person name="Hubbard S.S."/>
            <person name="Banfield J.F."/>
        </authorList>
    </citation>
    <scope>NUCLEOTIDE SEQUENCE [LARGE SCALE GENOMIC DNA]</scope>
</reference>
<feature type="short sequence motif" description="'HIGH' region" evidence="15">
    <location>
        <begin position="50"/>
        <end position="60"/>
    </location>
</feature>
<gene>
    <name evidence="15" type="primary">ileS</name>
    <name evidence="18" type="ORF">A2121_01655</name>
</gene>
<dbReference type="GO" id="GO:0005737">
    <property type="term" value="C:cytoplasm"/>
    <property type="evidence" value="ECO:0007669"/>
    <property type="project" value="UniProtKB-SubCell"/>
</dbReference>
<feature type="domain" description="Methionyl/Valyl/Leucyl/Isoleucyl-tRNA synthetase anticodon-binding" evidence="17">
    <location>
        <begin position="861"/>
        <end position="1005"/>
    </location>
</feature>
<evidence type="ECO:0000256" key="14">
    <source>
        <dbReference type="ARBA" id="ARBA00048359"/>
    </source>
</evidence>
<dbReference type="InterPro" id="IPR013078">
    <property type="entry name" value="His_Pase_superF_clade-1"/>
</dbReference>
<dbReference type="InterPro" id="IPR002301">
    <property type="entry name" value="Ile-tRNA-ligase"/>
</dbReference>
<comment type="subunit">
    <text evidence="4 15">Monomer.</text>
</comment>
<dbReference type="Gene3D" id="3.40.50.1240">
    <property type="entry name" value="Phosphoglycerate mutase-like"/>
    <property type="match status" value="1"/>
</dbReference>
<dbReference type="InterPro" id="IPR013155">
    <property type="entry name" value="M/V/L/I-tRNA-synth_anticd-bd"/>
</dbReference>
<dbReference type="GO" id="GO:0000049">
    <property type="term" value="F:tRNA binding"/>
    <property type="evidence" value="ECO:0007669"/>
    <property type="project" value="InterPro"/>
</dbReference>
<dbReference type="GO" id="GO:0006428">
    <property type="term" value="P:isoleucyl-tRNA aminoacylation"/>
    <property type="evidence" value="ECO:0007669"/>
    <property type="project" value="UniProtKB-UniRule"/>
</dbReference>
<keyword evidence="8 15" id="KW-0547">Nucleotide-binding</keyword>
<feature type="domain" description="Aminoacyl-tRNA synthetase class Ia" evidence="16">
    <location>
        <begin position="20"/>
        <end position="500"/>
    </location>
</feature>
<dbReference type="CDD" id="cd07067">
    <property type="entry name" value="HP_PGM_like"/>
    <property type="match status" value="1"/>
</dbReference>
<evidence type="ECO:0000256" key="2">
    <source>
        <dbReference type="ARBA" id="ARBA00004496"/>
    </source>
</evidence>
<dbReference type="Proteomes" id="UP000176484">
    <property type="component" value="Unassembled WGS sequence"/>
</dbReference>
<keyword evidence="10 15" id="KW-0067">ATP-binding</keyword>
<dbReference type="FunFam" id="3.40.50.620:FF:000063">
    <property type="entry name" value="Isoleucine--tRNA ligase"/>
    <property type="match status" value="1"/>
</dbReference>
<dbReference type="InterPro" id="IPR033709">
    <property type="entry name" value="Anticodon_Ile_ABEc"/>
</dbReference>
<dbReference type="Pfam" id="PF00300">
    <property type="entry name" value="His_Phos_1"/>
    <property type="match status" value="2"/>
</dbReference>
<evidence type="ECO:0000256" key="3">
    <source>
        <dbReference type="ARBA" id="ARBA00007078"/>
    </source>
</evidence>
<protein>
    <recommendedName>
        <fullName evidence="15">Isoleucine--tRNA ligase</fullName>
        <ecNumber evidence="15">6.1.1.5</ecNumber>
    </recommendedName>
    <alternativeName>
        <fullName evidence="15">Isoleucyl-tRNA synthetase</fullName>
        <shortName evidence="15">IleRS</shortName>
    </alternativeName>
</protein>
<feature type="binding site" evidence="15">
    <location>
        <position position="781"/>
    </location>
    <ligand>
        <name>ATP</name>
        <dbReference type="ChEBI" id="CHEBI:30616"/>
    </ligand>
</feature>
<dbReference type="GO" id="GO:0005524">
    <property type="term" value="F:ATP binding"/>
    <property type="evidence" value="ECO:0007669"/>
    <property type="project" value="UniProtKB-UniRule"/>
</dbReference>
<comment type="caution">
    <text evidence="18">The sequence shown here is derived from an EMBL/GenBank/DDBJ whole genome shotgun (WGS) entry which is preliminary data.</text>
</comment>
<evidence type="ECO:0000313" key="18">
    <source>
        <dbReference type="EMBL" id="OGI47173.1"/>
    </source>
</evidence>
<comment type="catalytic activity">
    <reaction evidence="14 15">
        <text>tRNA(Ile) + L-isoleucine + ATP = L-isoleucyl-tRNA(Ile) + AMP + diphosphate</text>
        <dbReference type="Rhea" id="RHEA:11060"/>
        <dbReference type="Rhea" id="RHEA-COMP:9666"/>
        <dbReference type="Rhea" id="RHEA-COMP:9695"/>
        <dbReference type="ChEBI" id="CHEBI:30616"/>
        <dbReference type="ChEBI" id="CHEBI:33019"/>
        <dbReference type="ChEBI" id="CHEBI:58045"/>
        <dbReference type="ChEBI" id="CHEBI:78442"/>
        <dbReference type="ChEBI" id="CHEBI:78528"/>
        <dbReference type="ChEBI" id="CHEBI:456215"/>
        <dbReference type="EC" id="6.1.1.5"/>
    </reaction>
</comment>
<sequence>MSEENKPKIKSESALREERILEFWRENKTFEKSLEKSEGKKEFIFYEGPPTANGKPGIHHLEARAFKDVIPRYKTMRGYHVRRKGGWDTHGLPVELQVEKKLGLNSKKAIEEYGIAKFNQECKESVWEYLDVWNKFTKRIGYWVDQEDAYVTYHNQFIESVWNITKKINEQGLLYKDYKVVPWCPRCGTALSSHELAQGYEDVKDLSVTIKFKVVGQNNTYILAWTTTPWTLPGNVALAVGKDIDYVKIKFGSDIFILAKARLSIIAGNYEIIEELKGKDLIGLEYEPLYPYLANTISESEKPKLKKAFQVYDADFVTTEDGTGVVHTAVMYGQDDFELGTKIGLPKHHLVGLDGKFLPGTGVFDGRFVKDEEVAVDIIKDLANRGLLLKKEKYEHSYPHCWRCHTALIYYARDSWYVKVSDPKIKEKMIAENKEINWEPAHIRDGRFGEWLREIKDWAVSRERYWGTPFPVWVCEVCKKIDVIGNVEDLKNRTKKSGNKYFVMRHGGSIANMKDVDSLEPGDLNDALTDEGREQVRAKAKNLENKPDIIISSNFTRTRQTAEVVADALELGKDKIILNEELREAKAIKSPDEKNEDIRKRMIGVLSELEKKYSGKNILIISHEYPIRALLSAYEALSEKEEFQNLEVKYPAIQNAEVFQCDFSLLPRNSTGQIDLHRPYIDDISLICSCGGKLTRTKEVMDVWFDSGCMPFAQDHYPFENKKWVDGIGYPADFISEAVDQTRGWFYTLHAIGILMGRGKAYKNVICLGHLLDAKGKKMSKSLGNIVDPWDAMDKYGVDTLRLWMYSVNQPGESKNFDEKTVALLHQQVFGLLYNVLAFYELYRNKEIEILKHKKSSNILDIWILARLDELVEITTKNLDNYKLLEPTRATRDFIGDLSTWYLRRSRDRIKDGDKEAKITLYYVLKTLAKVLAPFAPFTAEDIWLKLKNENDVESVHLTEWPTKPFKLFSFGKSNVLENMQTTRNIVTLGLEARQKAGIKVRQPLYKLEIKNFALGEEYTELIKDEINVKEVVENENIENEVSLDTGITEELKQEGDYRELARALQDMRKKMGLTPSDVVALTFETDDAGKKLIQKFENDMKKTVLVSKVEFKNIEGEEVKIDTLMFKVKIEK</sequence>
<comment type="similarity">
    <text evidence="3 15">Belongs to the class-I aminoacyl-tRNA synthetase family. IleS type 2 subfamily.</text>
</comment>
<dbReference type="Pfam" id="PF19302">
    <property type="entry name" value="DUF5915"/>
    <property type="match status" value="1"/>
</dbReference>
<dbReference type="PANTHER" id="PTHR42780:SF1">
    <property type="entry name" value="ISOLEUCINE--TRNA LIGASE, CYTOPLASMIC"/>
    <property type="match status" value="1"/>
</dbReference>
<dbReference type="EMBL" id="MFTD01000002">
    <property type="protein sequence ID" value="OGI47173.1"/>
    <property type="molecule type" value="Genomic_DNA"/>
</dbReference>
<dbReference type="Pfam" id="PF00133">
    <property type="entry name" value="tRNA-synt_1"/>
    <property type="match status" value="2"/>
</dbReference>
<evidence type="ECO:0000259" key="16">
    <source>
        <dbReference type="Pfam" id="PF00133"/>
    </source>
</evidence>
<dbReference type="SMART" id="SM00855">
    <property type="entry name" value="PGAM"/>
    <property type="match status" value="1"/>
</dbReference>
<dbReference type="SUPFAM" id="SSF53254">
    <property type="entry name" value="Phosphoglycerate mutase-like"/>
    <property type="match status" value="1"/>
</dbReference>
<keyword evidence="12 15" id="KW-0030">Aminoacyl-tRNA synthetase</keyword>
<dbReference type="GO" id="GO:0004822">
    <property type="term" value="F:isoleucine-tRNA ligase activity"/>
    <property type="evidence" value="ECO:0007669"/>
    <property type="project" value="UniProtKB-UniRule"/>
</dbReference>
<keyword evidence="9 15" id="KW-0862">Zinc</keyword>
<dbReference type="GO" id="GO:0008270">
    <property type="term" value="F:zinc ion binding"/>
    <property type="evidence" value="ECO:0007669"/>
    <property type="project" value="UniProtKB-UniRule"/>
</dbReference>
<dbReference type="InterPro" id="IPR029033">
    <property type="entry name" value="His_PPase_superfam"/>
</dbReference>
<evidence type="ECO:0000256" key="12">
    <source>
        <dbReference type="ARBA" id="ARBA00023146"/>
    </source>
</evidence>
<evidence type="ECO:0000256" key="11">
    <source>
        <dbReference type="ARBA" id="ARBA00022917"/>
    </source>
</evidence>
<keyword evidence="11 15" id="KW-0648">Protein biosynthesis</keyword>
<evidence type="ECO:0000256" key="5">
    <source>
        <dbReference type="ARBA" id="ARBA00022490"/>
    </source>
</evidence>
<evidence type="ECO:0000256" key="1">
    <source>
        <dbReference type="ARBA" id="ARBA00001947"/>
    </source>
</evidence>
<dbReference type="EC" id="6.1.1.5" evidence="15"/>